<dbReference type="Proteomes" id="UP000826188">
    <property type="component" value="Unassembled WGS sequence"/>
</dbReference>
<reference evidence="1 2" key="1">
    <citation type="submission" date="2021-07" db="EMBL/GenBank/DDBJ databases">
        <title>Hymenobacter profundi sp. nov., isolated from deep-sea water.</title>
        <authorList>
            <person name="Kim M.K."/>
        </authorList>
    </citation>
    <scope>NUCLEOTIDE SEQUENCE [LARGE SCALE GENOMIC DNA]</scope>
    <source>
        <strain evidence="1 2">M2</strain>
    </source>
</reference>
<dbReference type="RefSeq" id="WP_219158694.1">
    <property type="nucleotide sequence ID" value="NZ_JAHWGL010000033.1"/>
</dbReference>
<gene>
    <name evidence="1" type="ORF">KYK14_09885</name>
</gene>
<proteinExistence type="predicted"/>
<name>A0ABS6WZ32_9BACT</name>
<dbReference type="EMBL" id="JAHWGL010000033">
    <property type="protein sequence ID" value="MBW3128859.1"/>
    <property type="molecule type" value="Genomic_DNA"/>
</dbReference>
<evidence type="ECO:0000313" key="1">
    <source>
        <dbReference type="EMBL" id="MBW3128859.1"/>
    </source>
</evidence>
<sequence>MQTILQQFQHVDTNADAFDANFYPRLLARLQKAYTALLADYDSVWQAEAEGILEVTLRSRTQTLTVPVQGKVSPALALLLSEMLGDQLHDLQQRIILEHESLAREGESPELVKLLTLLLTPIDEQGRAVRTLAPEAQQAA</sequence>
<keyword evidence="2" id="KW-1185">Reference proteome</keyword>
<protein>
    <submittedName>
        <fullName evidence="1">Uncharacterized protein</fullName>
    </submittedName>
</protein>
<organism evidence="1 2">
    <name type="scientific">Hymenobacter profundi</name>
    <dbReference type="NCBI Taxonomy" id="1982110"/>
    <lineage>
        <taxon>Bacteria</taxon>
        <taxon>Pseudomonadati</taxon>
        <taxon>Bacteroidota</taxon>
        <taxon>Cytophagia</taxon>
        <taxon>Cytophagales</taxon>
        <taxon>Hymenobacteraceae</taxon>
        <taxon>Hymenobacter</taxon>
    </lineage>
</organism>
<comment type="caution">
    <text evidence="1">The sequence shown here is derived from an EMBL/GenBank/DDBJ whole genome shotgun (WGS) entry which is preliminary data.</text>
</comment>
<evidence type="ECO:0000313" key="2">
    <source>
        <dbReference type="Proteomes" id="UP000826188"/>
    </source>
</evidence>
<accession>A0ABS6WZ32</accession>